<gene>
    <name evidence="1" type="ORF">METZ01_LOCUS409728</name>
</gene>
<dbReference type="InterPro" id="IPR012668">
    <property type="entry name" value="CHP02466"/>
</dbReference>
<accession>A0A382WE00</accession>
<evidence type="ECO:0008006" key="2">
    <source>
        <dbReference type="Google" id="ProtNLM"/>
    </source>
</evidence>
<feature type="non-terminal residue" evidence="1">
    <location>
        <position position="214"/>
    </location>
</feature>
<name>A0A382WE00_9ZZZZ</name>
<dbReference type="AlphaFoldDB" id="A0A382WE00"/>
<dbReference type="Pfam" id="PF13759">
    <property type="entry name" value="2OG-FeII_Oxy_5"/>
    <property type="match status" value="1"/>
</dbReference>
<evidence type="ECO:0000313" key="1">
    <source>
        <dbReference type="EMBL" id="SVD56874.1"/>
    </source>
</evidence>
<sequence length="214" mass="25033">MTDNNDKFNPHFLNHRKHKEDTLIVEEEQKGGNLNFGPYVAMYYAHQELLEGLTERGQKLIPGSVNENLAGIIEDQRGFSLEDKQWFVKEFQRYINDYVRASANYIGQPFTEDRFSTKFTLMNLWINYMKENEANPEHTHEGMLSWVIFLNTPDLTEERKNYKGKSFGPGGITFHYGEQANPTWAEHSYGYNPQMGGMWIFPAQLRHQVIPFKT</sequence>
<organism evidence="1">
    <name type="scientific">marine metagenome</name>
    <dbReference type="NCBI Taxonomy" id="408172"/>
    <lineage>
        <taxon>unclassified sequences</taxon>
        <taxon>metagenomes</taxon>
        <taxon>ecological metagenomes</taxon>
    </lineage>
</organism>
<dbReference type="Gene3D" id="2.60.120.620">
    <property type="entry name" value="q2cbj1_9rhob like domain"/>
    <property type="match status" value="1"/>
</dbReference>
<proteinExistence type="predicted"/>
<dbReference type="EMBL" id="UINC01159023">
    <property type="protein sequence ID" value="SVD56874.1"/>
    <property type="molecule type" value="Genomic_DNA"/>
</dbReference>
<protein>
    <recommendedName>
        <fullName evidence="2">Prolyl 4-hydroxylase alpha subunit Fe(2+) 2OG dioxygenase domain-containing protein</fullName>
    </recommendedName>
</protein>
<reference evidence="1" key="1">
    <citation type="submission" date="2018-05" db="EMBL/GenBank/DDBJ databases">
        <authorList>
            <person name="Lanie J.A."/>
            <person name="Ng W.-L."/>
            <person name="Kazmierczak K.M."/>
            <person name="Andrzejewski T.M."/>
            <person name="Davidsen T.M."/>
            <person name="Wayne K.J."/>
            <person name="Tettelin H."/>
            <person name="Glass J.I."/>
            <person name="Rusch D."/>
            <person name="Podicherti R."/>
            <person name="Tsui H.-C.T."/>
            <person name="Winkler M.E."/>
        </authorList>
    </citation>
    <scope>NUCLEOTIDE SEQUENCE</scope>
</reference>